<comment type="caution">
    <text evidence="1">The sequence shown here is derived from an EMBL/GenBank/DDBJ whole genome shotgun (WGS) entry which is preliminary data.</text>
</comment>
<sequence>MMARLSQKLRTCVDVVTQHRFNDLKVTGENSCDLFQEQCFIEPKQRIYSTEYPLLHSYTCKIKCTKKVKQELLELSTRGILTKMYWDIENPHVFHEDNTQFPQKIDVWAGIFGDDIVGPIFIEGNLMSTTVFSSMNKYDFCSLLKGSGAVASWSKTSCLGLALRNAR</sequence>
<keyword evidence="2" id="KW-1185">Reference proteome</keyword>
<gene>
    <name evidence="1" type="ORF">ANN_08212</name>
</gene>
<name>A0ABQ8T0S8_PERAM</name>
<evidence type="ECO:0000313" key="2">
    <source>
        <dbReference type="Proteomes" id="UP001148838"/>
    </source>
</evidence>
<evidence type="ECO:0000313" key="1">
    <source>
        <dbReference type="EMBL" id="KAJ4440079.1"/>
    </source>
</evidence>
<accession>A0ABQ8T0S8</accession>
<protein>
    <submittedName>
        <fullName evidence="1">Uncharacterized protein</fullName>
    </submittedName>
</protein>
<proteinExistence type="predicted"/>
<dbReference type="EMBL" id="JAJSOF020000017">
    <property type="protein sequence ID" value="KAJ4440079.1"/>
    <property type="molecule type" value="Genomic_DNA"/>
</dbReference>
<organism evidence="1 2">
    <name type="scientific">Periplaneta americana</name>
    <name type="common">American cockroach</name>
    <name type="synonym">Blatta americana</name>
    <dbReference type="NCBI Taxonomy" id="6978"/>
    <lineage>
        <taxon>Eukaryota</taxon>
        <taxon>Metazoa</taxon>
        <taxon>Ecdysozoa</taxon>
        <taxon>Arthropoda</taxon>
        <taxon>Hexapoda</taxon>
        <taxon>Insecta</taxon>
        <taxon>Pterygota</taxon>
        <taxon>Neoptera</taxon>
        <taxon>Polyneoptera</taxon>
        <taxon>Dictyoptera</taxon>
        <taxon>Blattodea</taxon>
        <taxon>Blattoidea</taxon>
        <taxon>Blattidae</taxon>
        <taxon>Blattinae</taxon>
        <taxon>Periplaneta</taxon>
    </lineage>
</organism>
<dbReference type="Proteomes" id="UP001148838">
    <property type="component" value="Unassembled WGS sequence"/>
</dbReference>
<reference evidence="1 2" key="1">
    <citation type="journal article" date="2022" name="Allergy">
        <title>Genome assembly and annotation of Periplaneta americana reveal a comprehensive cockroach allergen profile.</title>
        <authorList>
            <person name="Wang L."/>
            <person name="Xiong Q."/>
            <person name="Saelim N."/>
            <person name="Wang L."/>
            <person name="Nong W."/>
            <person name="Wan A.T."/>
            <person name="Shi M."/>
            <person name="Liu X."/>
            <person name="Cao Q."/>
            <person name="Hui J.H.L."/>
            <person name="Sookrung N."/>
            <person name="Leung T.F."/>
            <person name="Tungtrongchitr A."/>
            <person name="Tsui S.K.W."/>
        </authorList>
    </citation>
    <scope>NUCLEOTIDE SEQUENCE [LARGE SCALE GENOMIC DNA]</scope>
    <source>
        <strain evidence="1">PWHHKU_190912</strain>
    </source>
</reference>